<evidence type="ECO:0000256" key="3">
    <source>
        <dbReference type="ARBA" id="ARBA00022692"/>
    </source>
</evidence>
<keyword evidence="5" id="KW-0472">Membrane</keyword>
<dbReference type="InterPro" id="IPR039910">
    <property type="entry name" value="D15-like"/>
</dbReference>
<proteinExistence type="predicted"/>
<evidence type="ECO:0000256" key="2">
    <source>
        <dbReference type="ARBA" id="ARBA00022452"/>
    </source>
</evidence>
<evidence type="ECO:0000313" key="9">
    <source>
        <dbReference type="Proteomes" id="UP000198796"/>
    </source>
</evidence>
<dbReference type="Pfam" id="PF01103">
    <property type="entry name" value="Omp85"/>
    <property type="match status" value="1"/>
</dbReference>
<comment type="subcellular location">
    <subcellularLocation>
        <location evidence="1">Membrane</location>
    </subcellularLocation>
</comment>
<evidence type="ECO:0000256" key="4">
    <source>
        <dbReference type="ARBA" id="ARBA00022729"/>
    </source>
</evidence>
<evidence type="ECO:0000259" key="7">
    <source>
        <dbReference type="Pfam" id="PF01103"/>
    </source>
</evidence>
<name>A0A1I0YGI2_9RHOB</name>
<dbReference type="EMBL" id="FOJU01000005">
    <property type="protein sequence ID" value="SFB11283.1"/>
    <property type="molecule type" value="Genomic_DNA"/>
</dbReference>
<evidence type="ECO:0000313" key="8">
    <source>
        <dbReference type="EMBL" id="SFB11283.1"/>
    </source>
</evidence>
<keyword evidence="2" id="KW-1134">Transmembrane beta strand</keyword>
<accession>A0A1I0YGI2</accession>
<evidence type="ECO:0000256" key="6">
    <source>
        <dbReference type="ARBA" id="ARBA00023237"/>
    </source>
</evidence>
<reference evidence="8 9" key="1">
    <citation type="submission" date="2016-10" db="EMBL/GenBank/DDBJ databases">
        <authorList>
            <person name="de Groot N.N."/>
        </authorList>
    </citation>
    <scope>NUCLEOTIDE SEQUENCE [LARGE SCALE GENOMIC DNA]</scope>
    <source>
        <strain evidence="8 9">DSM 29316</strain>
    </source>
</reference>
<protein>
    <submittedName>
        <fullName evidence="8">Outer membrane protein assembly complex, YaeT protein</fullName>
    </submittedName>
</protein>
<dbReference type="PANTHER" id="PTHR12815">
    <property type="entry name" value="SORTING AND ASSEMBLY MACHINERY SAMM50 PROTEIN FAMILY MEMBER"/>
    <property type="match status" value="1"/>
</dbReference>
<sequence>MLLRTVFSCILVGVDLTLVCPRRMGYTRCNANKCLGWHDGGGGMVRNLSLAAIVATGLSGQVSAQDAQIEAPAEGFTPAPPLSFDRTNVKAEGALTAGIWYSQAERFSGSLGVEQSTVFGTDEALRLSLDVSNYTQSALLTLTDPDFYESIYSRQLSFSVYNIQPNTAQNGDYSFSGGDARIAFGRPVGSDLTISFGLGLGETRIEDNDDLPRYIRNYIAEEGETDTALFAFLNMVIDRTTPVAFPMEGYRVAVAHEVGSSDGITYLRSQMSAQGFKPLTDEAGLRVHGSLASGGSFGGRYPIFRNFFAGGPGSVRGFAQNTLGPTSPIPDSDDLAFMGGTFRVTGGAEISTRLPWNEDLYGLAYVDVGNVFSDFESAEADDLRSAVGIGLRWDSPVGPMNLYLSQPLDKGDTAKVEEFQFTLGANF</sequence>
<organism evidence="8 9">
    <name type="scientific">Poseidonocella pacifica</name>
    <dbReference type="NCBI Taxonomy" id="871651"/>
    <lineage>
        <taxon>Bacteria</taxon>
        <taxon>Pseudomonadati</taxon>
        <taxon>Pseudomonadota</taxon>
        <taxon>Alphaproteobacteria</taxon>
        <taxon>Rhodobacterales</taxon>
        <taxon>Roseobacteraceae</taxon>
        <taxon>Poseidonocella</taxon>
    </lineage>
</organism>
<dbReference type="Gene3D" id="2.40.160.50">
    <property type="entry name" value="membrane protein fhac: a member of the omp85/tpsb transporter family"/>
    <property type="match status" value="1"/>
</dbReference>
<keyword evidence="4" id="KW-0732">Signal</keyword>
<keyword evidence="9" id="KW-1185">Reference proteome</keyword>
<keyword evidence="6" id="KW-0998">Cell outer membrane</keyword>
<gene>
    <name evidence="8" type="ORF">SAMN05421688_2957</name>
</gene>
<dbReference type="PANTHER" id="PTHR12815:SF47">
    <property type="entry name" value="TRANSLOCATION AND ASSEMBLY MODULE SUBUNIT TAMA"/>
    <property type="match status" value="1"/>
</dbReference>
<feature type="domain" description="Bacterial surface antigen (D15)" evidence="7">
    <location>
        <begin position="119"/>
        <end position="427"/>
    </location>
</feature>
<dbReference type="InterPro" id="IPR000184">
    <property type="entry name" value="Bac_surfAg_D15"/>
</dbReference>
<dbReference type="Proteomes" id="UP000198796">
    <property type="component" value="Unassembled WGS sequence"/>
</dbReference>
<keyword evidence="3" id="KW-0812">Transmembrane</keyword>
<evidence type="ECO:0000256" key="1">
    <source>
        <dbReference type="ARBA" id="ARBA00004370"/>
    </source>
</evidence>
<dbReference type="GO" id="GO:0019867">
    <property type="term" value="C:outer membrane"/>
    <property type="evidence" value="ECO:0007669"/>
    <property type="project" value="InterPro"/>
</dbReference>
<dbReference type="STRING" id="871651.SAMN05421688_2957"/>
<evidence type="ECO:0000256" key="5">
    <source>
        <dbReference type="ARBA" id="ARBA00023136"/>
    </source>
</evidence>
<dbReference type="AlphaFoldDB" id="A0A1I0YGI2"/>